<dbReference type="GO" id="GO:0005507">
    <property type="term" value="F:copper ion binding"/>
    <property type="evidence" value="ECO:0007669"/>
    <property type="project" value="InterPro"/>
</dbReference>
<dbReference type="KEGG" id="pbro:HOP40_05035"/>
<protein>
    <submittedName>
        <fullName evidence="4">Heavy-metal-associated domain-containing protein</fullName>
    </submittedName>
</protein>
<dbReference type="InterPro" id="IPR006122">
    <property type="entry name" value="HMA_Cu_ion-bd"/>
</dbReference>
<evidence type="ECO:0000256" key="1">
    <source>
        <dbReference type="ARBA" id="ARBA00022723"/>
    </source>
</evidence>
<dbReference type="SUPFAM" id="SSF55008">
    <property type="entry name" value="HMA, heavy metal-associated domain"/>
    <property type="match status" value="1"/>
</dbReference>
<gene>
    <name evidence="4" type="ORF">HOP40_05035</name>
</gene>
<dbReference type="Proteomes" id="UP000505377">
    <property type="component" value="Chromosome"/>
</dbReference>
<dbReference type="InterPro" id="IPR017969">
    <property type="entry name" value="Heavy-metal-associated_CS"/>
</dbReference>
<keyword evidence="2" id="KW-0186">Copper</keyword>
<dbReference type="GO" id="GO:0006825">
    <property type="term" value="P:copper ion transport"/>
    <property type="evidence" value="ECO:0007669"/>
    <property type="project" value="InterPro"/>
</dbReference>
<keyword evidence="1" id="KW-0479">Metal-binding</keyword>
<dbReference type="Gene3D" id="3.30.70.100">
    <property type="match status" value="1"/>
</dbReference>
<proteinExistence type="predicted"/>
<dbReference type="InterPro" id="IPR036163">
    <property type="entry name" value="HMA_dom_sf"/>
</dbReference>
<dbReference type="EMBL" id="CP053564">
    <property type="protein sequence ID" value="QJY45263.1"/>
    <property type="molecule type" value="Genomic_DNA"/>
</dbReference>
<dbReference type="Pfam" id="PF00403">
    <property type="entry name" value="HMA"/>
    <property type="match status" value="1"/>
</dbReference>
<name>A0A6M6JDS5_9PSEU</name>
<feature type="domain" description="HMA" evidence="3">
    <location>
        <begin position="7"/>
        <end position="72"/>
    </location>
</feature>
<dbReference type="PROSITE" id="PS50846">
    <property type="entry name" value="HMA_2"/>
    <property type="match status" value="1"/>
</dbReference>
<dbReference type="PROSITE" id="PS01047">
    <property type="entry name" value="HMA_1"/>
    <property type="match status" value="1"/>
</dbReference>
<dbReference type="PRINTS" id="PR00944">
    <property type="entry name" value="CUEXPORT"/>
</dbReference>
<sequence length="73" mass="7749">MAVEAPFRTHVTVAGMTCRHCVMSVTEEVSEIDGVSAVDVRLDDGLVTVLGDRDIERDEIAAAVSEAGFELVG</sequence>
<dbReference type="RefSeq" id="WP_172155110.1">
    <property type="nucleotide sequence ID" value="NZ_CP053564.1"/>
</dbReference>
<dbReference type="AlphaFoldDB" id="A0A6M6JDS5"/>
<evidence type="ECO:0000313" key="4">
    <source>
        <dbReference type="EMBL" id="QJY45263.1"/>
    </source>
</evidence>
<evidence type="ECO:0000256" key="2">
    <source>
        <dbReference type="ARBA" id="ARBA00023008"/>
    </source>
</evidence>
<reference evidence="4 5" key="1">
    <citation type="submission" date="2020-05" db="EMBL/GenBank/DDBJ databases">
        <authorList>
            <person name="Mo P."/>
        </authorList>
    </citation>
    <scope>NUCLEOTIDE SEQUENCE [LARGE SCALE GENOMIC DNA]</scope>
    <source>
        <strain evidence="4 5">Gen01</strain>
    </source>
</reference>
<evidence type="ECO:0000259" key="3">
    <source>
        <dbReference type="PROSITE" id="PS50846"/>
    </source>
</evidence>
<dbReference type="CDD" id="cd00371">
    <property type="entry name" value="HMA"/>
    <property type="match status" value="1"/>
</dbReference>
<keyword evidence="5" id="KW-1185">Reference proteome</keyword>
<accession>A0A6M6JDS5</accession>
<dbReference type="InterPro" id="IPR006121">
    <property type="entry name" value="HMA_dom"/>
</dbReference>
<dbReference type="InterPro" id="IPR000428">
    <property type="entry name" value="Cu-bd"/>
</dbReference>
<evidence type="ECO:0000313" key="5">
    <source>
        <dbReference type="Proteomes" id="UP000505377"/>
    </source>
</evidence>
<dbReference type="NCBIfam" id="TIGR00003">
    <property type="entry name" value="copper ion binding protein"/>
    <property type="match status" value="1"/>
</dbReference>
<organism evidence="4 5">
    <name type="scientific">Pseudonocardia broussonetiae</name>
    <dbReference type="NCBI Taxonomy" id="2736640"/>
    <lineage>
        <taxon>Bacteria</taxon>
        <taxon>Bacillati</taxon>
        <taxon>Actinomycetota</taxon>
        <taxon>Actinomycetes</taxon>
        <taxon>Pseudonocardiales</taxon>
        <taxon>Pseudonocardiaceae</taxon>
        <taxon>Pseudonocardia</taxon>
    </lineage>
</organism>